<sequence>MVVEIKTISTDKALQPVAHYSQAKLVPAGANLVFVSGQVPVAPGSKFEGGSIQEQTKLCVDNLKAVLEEAGSGLDRVIKVNVFLSDMKHFAGFNEEYSKHFPGKPARTALAVLGLPLGIDIEIECTALAA</sequence>
<dbReference type="NCBIfam" id="TIGR00004">
    <property type="entry name" value="Rid family detoxifying hydrolase"/>
    <property type="match status" value="1"/>
</dbReference>
<dbReference type="AlphaFoldDB" id="A0A8H3EFG3"/>
<dbReference type="Proteomes" id="UP000664169">
    <property type="component" value="Unassembled WGS sequence"/>
</dbReference>
<dbReference type="OrthoDB" id="309640at2759"/>
<name>A0A8H3EFG3_9LECA</name>
<dbReference type="InterPro" id="IPR006056">
    <property type="entry name" value="RidA"/>
</dbReference>
<comment type="caution">
    <text evidence="2">The sequence shown here is derived from an EMBL/GenBank/DDBJ whole genome shotgun (WGS) entry which is preliminary data.</text>
</comment>
<gene>
    <name evidence="2" type="ORF">GOMPHAMPRED_000477</name>
</gene>
<evidence type="ECO:0000313" key="2">
    <source>
        <dbReference type="EMBL" id="CAF9903658.1"/>
    </source>
</evidence>
<organism evidence="2 3">
    <name type="scientific">Gomphillus americanus</name>
    <dbReference type="NCBI Taxonomy" id="1940652"/>
    <lineage>
        <taxon>Eukaryota</taxon>
        <taxon>Fungi</taxon>
        <taxon>Dikarya</taxon>
        <taxon>Ascomycota</taxon>
        <taxon>Pezizomycotina</taxon>
        <taxon>Lecanoromycetes</taxon>
        <taxon>OSLEUM clade</taxon>
        <taxon>Ostropomycetidae</taxon>
        <taxon>Ostropales</taxon>
        <taxon>Graphidaceae</taxon>
        <taxon>Gomphilloideae</taxon>
        <taxon>Gomphillus</taxon>
    </lineage>
</organism>
<dbReference type="Pfam" id="PF01042">
    <property type="entry name" value="Ribonuc_L-PSP"/>
    <property type="match status" value="1"/>
</dbReference>
<evidence type="ECO:0000313" key="3">
    <source>
        <dbReference type="Proteomes" id="UP000664169"/>
    </source>
</evidence>
<comment type="similarity">
    <text evidence="1">Belongs to the RutC family.</text>
</comment>
<dbReference type="EMBL" id="CAJPDQ010000001">
    <property type="protein sequence ID" value="CAF9903658.1"/>
    <property type="molecule type" value="Genomic_DNA"/>
</dbReference>
<dbReference type="FunFam" id="3.30.1330.40:FF:000001">
    <property type="entry name" value="L-PSP family endoribonuclease"/>
    <property type="match status" value="1"/>
</dbReference>
<dbReference type="GO" id="GO:0005829">
    <property type="term" value="C:cytosol"/>
    <property type="evidence" value="ECO:0007669"/>
    <property type="project" value="TreeGrafter"/>
</dbReference>
<reference evidence="2" key="1">
    <citation type="submission" date="2021-03" db="EMBL/GenBank/DDBJ databases">
        <authorList>
            <person name="Tagirdzhanova G."/>
        </authorList>
    </citation>
    <scope>NUCLEOTIDE SEQUENCE</scope>
</reference>
<dbReference type="InterPro" id="IPR006175">
    <property type="entry name" value="YjgF/YER057c/UK114"/>
</dbReference>
<dbReference type="GO" id="GO:0005739">
    <property type="term" value="C:mitochondrion"/>
    <property type="evidence" value="ECO:0007669"/>
    <property type="project" value="UniProtKB-ARBA"/>
</dbReference>
<dbReference type="InterPro" id="IPR035959">
    <property type="entry name" value="RutC-like_sf"/>
</dbReference>
<keyword evidence="3" id="KW-1185">Reference proteome</keyword>
<dbReference type="GO" id="GO:0019239">
    <property type="term" value="F:deaminase activity"/>
    <property type="evidence" value="ECO:0007669"/>
    <property type="project" value="TreeGrafter"/>
</dbReference>
<protein>
    <submittedName>
        <fullName evidence="2">Uncharacterized protein</fullName>
    </submittedName>
</protein>
<dbReference type="Gene3D" id="3.30.1330.40">
    <property type="entry name" value="RutC-like"/>
    <property type="match status" value="1"/>
</dbReference>
<accession>A0A8H3EFG3</accession>
<dbReference type="SUPFAM" id="SSF55298">
    <property type="entry name" value="YjgF-like"/>
    <property type="match status" value="1"/>
</dbReference>
<evidence type="ECO:0000256" key="1">
    <source>
        <dbReference type="ARBA" id="ARBA00010552"/>
    </source>
</evidence>
<dbReference type="CDD" id="cd00448">
    <property type="entry name" value="YjgF_YER057c_UK114_family"/>
    <property type="match status" value="1"/>
</dbReference>
<dbReference type="PANTHER" id="PTHR11803:SF58">
    <property type="entry name" value="PROTEIN HMF1-RELATED"/>
    <property type="match status" value="1"/>
</dbReference>
<dbReference type="PANTHER" id="PTHR11803">
    <property type="entry name" value="2-IMINOBUTANOATE/2-IMINOPROPANOATE DEAMINASE RIDA"/>
    <property type="match status" value="1"/>
</dbReference>
<proteinExistence type="inferred from homology"/>